<dbReference type="InterPro" id="IPR050316">
    <property type="entry name" value="Tyrosinase/Hemocyanin"/>
</dbReference>
<evidence type="ECO:0000259" key="3">
    <source>
        <dbReference type="Pfam" id="PF00264"/>
    </source>
</evidence>
<evidence type="ECO:0000313" key="5">
    <source>
        <dbReference type="Proteomes" id="UP001480595"/>
    </source>
</evidence>
<name>A0ABR1V091_9PEZI</name>
<dbReference type="RefSeq" id="XP_066715588.1">
    <property type="nucleotide sequence ID" value="XM_066858646.1"/>
</dbReference>
<keyword evidence="1" id="KW-0479">Metal-binding</keyword>
<evidence type="ECO:0000256" key="2">
    <source>
        <dbReference type="SAM" id="MobiDB-lite"/>
    </source>
</evidence>
<comment type="caution">
    <text evidence="4">The sequence shown here is derived from an EMBL/GenBank/DDBJ whole genome shotgun (WGS) entry which is preliminary data.</text>
</comment>
<keyword evidence="5" id="KW-1185">Reference proteome</keyword>
<dbReference type="GeneID" id="92091709"/>
<sequence length="258" mass="29144">MPSSSESEREEDRTCAEPLVEKTNRESSAPFLGRRSIQDVDSPLSVRELRDLRSPERLEYLRAVKCLSSIPSTVCHGSLHDEFAYIHRKIGDYSHEAAPFLPWHRYFIHIYEQTLKQYCQYEDTLPYWDWTHDWANLTQAPVWSTTEGFGANGNRLNGTAMAAVLGESDYYGFLLKLEDGPHAAIPITVRGDFSRFTAPNDPIFFQVRACAYNGPSRHNSSIAAQLTDPLEMAGLAPDIAVDSVMTIANGLLCYEYQD</sequence>
<dbReference type="Proteomes" id="UP001480595">
    <property type="component" value="Unassembled WGS sequence"/>
</dbReference>
<dbReference type="SUPFAM" id="SSF48056">
    <property type="entry name" value="Di-copper centre-containing domain"/>
    <property type="match status" value="1"/>
</dbReference>
<accession>A0ABR1V091</accession>
<evidence type="ECO:0000256" key="1">
    <source>
        <dbReference type="ARBA" id="ARBA00022723"/>
    </source>
</evidence>
<feature type="region of interest" description="Disordered" evidence="2">
    <location>
        <begin position="1"/>
        <end position="34"/>
    </location>
</feature>
<dbReference type="Pfam" id="PF00264">
    <property type="entry name" value="Tyrosinase"/>
    <property type="match status" value="1"/>
</dbReference>
<dbReference type="InterPro" id="IPR008922">
    <property type="entry name" value="Di-copper_centre_dom_sf"/>
</dbReference>
<feature type="compositionally biased region" description="Basic and acidic residues" evidence="2">
    <location>
        <begin position="1"/>
        <end position="25"/>
    </location>
</feature>
<dbReference type="InterPro" id="IPR002227">
    <property type="entry name" value="Tyrosinase_Cu-bd"/>
</dbReference>
<gene>
    <name evidence="4" type="ORF">PG994_007237</name>
</gene>
<dbReference type="Gene3D" id="1.10.1280.10">
    <property type="entry name" value="Di-copper center containing domain from catechol oxidase"/>
    <property type="match status" value="2"/>
</dbReference>
<reference evidence="4 5" key="1">
    <citation type="submission" date="2023-01" db="EMBL/GenBank/DDBJ databases">
        <title>Analysis of 21 Apiospora genomes using comparative genomics revels a genus with tremendous synthesis potential of carbohydrate active enzymes and secondary metabolites.</title>
        <authorList>
            <person name="Sorensen T."/>
        </authorList>
    </citation>
    <scope>NUCLEOTIDE SEQUENCE [LARGE SCALE GENOMIC DNA]</scope>
    <source>
        <strain evidence="4 5">CBS 135458</strain>
    </source>
</reference>
<proteinExistence type="predicted"/>
<dbReference type="EMBL" id="JAQQWL010000007">
    <property type="protein sequence ID" value="KAK8064599.1"/>
    <property type="molecule type" value="Genomic_DNA"/>
</dbReference>
<dbReference type="PANTHER" id="PTHR11474">
    <property type="entry name" value="TYROSINASE FAMILY MEMBER"/>
    <property type="match status" value="1"/>
</dbReference>
<dbReference type="PRINTS" id="PR00092">
    <property type="entry name" value="TYROSINASE"/>
</dbReference>
<protein>
    <submittedName>
        <fullName evidence="4">Tyrosinase</fullName>
    </submittedName>
</protein>
<evidence type="ECO:0000313" key="4">
    <source>
        <dbReference type="EMBL" id="KAK8064599.1"/>
    </source>
</evidence>
<dbReference type="PANTHER" id="PTHR11474:SF127">
    <property type="entry name" value="TYROSINASE COPPER-BINDING DOMAIN-CONTAINING PROTEIN"/>
    <property type="match status" value="1"/>
</dbReference>
<feature type="domain" description="Tyrosinase copper-binding" evidence="3">
    <location>
        <begin position="80"/>
        <end position="160"/>
    </location>
</feature>
<organism evidence="4 5">
    <name type="scientific">Apiospora phragmitis</name>
    <dbReference type="NCBI Taxonomy" id="2905665"/>
    <lineage>
        <taxon>Eukaryota</taxon>
        <taxon>Fungi</taxon>
        <taxon>Dikarya</taxon>
        <taxon>Ascomycota</taxon>
        <taxon>Pezizomycotina</taxon>
        <taxon>Sordariomycetes</taxon>
        <taxon>Xylariomycetidae</taxon>
        <taxon>Amphisphaeriales</taxon>
        <taxon>Apiosporaceae</taxon>
        <taxon>Apiospora</taxon>
    </lineage>
</organism>